<dbReference type="GO" id="GO:0016740">
    <property type="term" value="F:transferase activity"/>
    <property type="evidence" value="ECO:0007669"/>
    <property type="project" value="UniProtKB-KW"/>
</dbReference>
<dbReference type="CDD" id="cd03057">
    <property type="entry name" value="GST_N_Beta"/>
    <property type="match status" value="1"/>
</dbReference>
<dbReference type="Gene3D" id="3.40.30.10">
    <property type="entry name" value="Glutaredoxin"/>
    <property type="match status" value="1"/>
</dbReference>
<dbReference type="InterPro" id="IPR040079">
    <property type="entry name" value="Glutathione_S-Trfase"/>
</dbReference>
<dbReference type="EMBL" id="QFYP01000001">
    <property type="protein sequence ID" value="RAK59873.1"/>
    <property type="molecule type" value="Genomic_DNA"/>
</dbReference>
<dbReference type="AlphaFoldDB" id="A0A328AY70"/>
<gene>
    <name evidence="2" type="ORF">DJ021_08665</name>
</gene>
<name>A0A328AY70_9CAUL</name>
<dbReference type="InterPro" id="IPR036282">
    <property type="entry name" value="Glutathione-S-Trfase_C_sf"/>
</dbReference>
<dbReference type="Proteomes" id="UP000249842">
    <property type="component" value="Unassembled WGS sequence"/>
</dbReference>
<organism evidence="2 3">
    <name type="scientific">Phenylobacterium hankyongense</name>
    <dbReference type="NCBI Taxonomy" id="1813876"/>
    <lineage>
        <taxon>Bacteria</taxon>
        <taxon>Pseudomonadati</taxon>
        <taxon>Pseudomonadota</taxon>
        <taxon>Alphaproteobacteria</taxon>
        <taxon>Caulobacterales</taxon>
        <taxon>Caulobacteraceae</taxon>
        <taxon>Phenylobacterium</taxon>
    </lineage>
</organism>
<dbReference type="InterPro" id="IPR004045">
    <property type="entry name" value="Glutathione_S-Trfase_N"/>
</dbReference>
<evidence type="ECO:0000313" key="3">
    <source>
        <dbReference type="Proteomes" id="UP000249842"/>
    </source>
</evidence>
<dbReference type="PANTHER" id="PTHR44051">
    <property type="entry name" value="GLUTATHIONE S-TRANSFERASE-RELATED"/>
    <property type="match status" value="1"/>
</dbReference>
<keyword evidence="3" id="KW-1185">Reference proteome</keyword>
<proteinExistence type="predicted"/>
<sequence length="218" mass="24002">MGGGYVVYGAAGSGSVAVEAALTLIGAPYEVVERQTWADEAAAEAMARVNPMRQVPALALPSGELMTESAAILTWLADSHPAAGLAPGVDSPLRPRFLRWMSYVSAQIYSLYWVRDDITRLAADQAHEAVLRERTAARIEHCWRMMEAQAEPAGRFLLGEEISALDLYVTVVSRWGPRRKGFYVAAPRLGEVVRRVDAEPRLGDLWAQRFPFTEGWEG</sequence>
<dbReference type="RefSeq" id="WP_111457166.1">
    <property type="nucleotide sequence ID" value="NZ_QFYP01000001.1"/>
</dbReference>
<feature type="domain" description="GST N-terminal" evidence="1">
    <location>
        <begin position="2"/>
        <end position="84"/>
    </location>
</feature>
<evidence type="ECO:0000259" key="1">
    <source>
        <dbReference type="PROSITE" id="PS50404"/>
    </source>
</evidence>
<comment type="caution">
    <text evidence="2">The sequence shown here is derived from an EMBL/GenBank/DDBJ whole genome shotgun (WGS) entry which is preliminary data.</text>
</comment>
<dbReference type="Pfam" id="PF13409">
    <property type="entry name" value="GST_N_2"/>
    <property type="match status" value="1"/>
</dbReference>
<accession>A0A328AY70</accession>
<dbReference type="InterPro" id="IPR036249">
    <property type="entry name" value="Thioredoxin-like_sf"/>
</dbReference>
<dbReference type="Gene3D" id="1.20.1050.10">
    <property type="match status" value="1"/>
</dbReference>
<dbReference type="SUPFAM" id="SSF47616">
    <property type="entry name" value="GST C-terminal domain-like"/>
    <property type="match status" value="1"/>
</dbReference>
<dbReference type="SFLD" id="SFLDS00019">
    <property type="entry name" value="Glutathione_Transferase_(cytos"/>
    <property type="match status" value="1"/>
</dbReference>
<dbReference type="PROSITE" id="PS50404">
    <property type="entry name" value="GST_NTER"/>
    <property type="match status" value="1"/>
</dbReference>
<keyword evidence="2" id="KW-0808">Transferase</keyword>
<dbReference type="SUPFAM" id="SSF52833">
    <property type="entry name" value="Thioredoxin-like"/>
    <property type="match status" value="1"/>
</dbReference>
<dbReference type="OrthoDB" id="9813092at2"/>
<dbReference type="PANTHER" id="PTHR44051:SF8">
    <property type="entry name" value="GLUTATHIONE S-TRANSFERASE GSTA"/>
    <property type="match status" value="1"/>
</dbReference>
<reference evidence="3" key="1">
    <citation type="submission" date="2018-05" db="EMBL/GenBank/DDBJ databases">
        <authorList>
            <person name="Li X."/>
        </authorList>
    </citation>
    <scope>NUCLEOTIDE SEQUENCE [LARGE SCALE GENOMIC DNA]</scope>
    <source>
        <strain evidence="3">HKS-05</strain>
    </source>
</reference>
<protein>
    <submittedName>
        <fullName evidence="2">Glutathione S-transferase family protein</fullName>
    </submittedName>
</protein>
<evidence type="ECO:0000313" key="2">
    <source>
        <dbReference type="EMBL" id="RAK59873.1"/>
    </source>
</evidence>